<protein>
    <submittedName>
        <fullName evidence="1">Uncharacterized protein</fullName>
    </submittedName>
</protein>
<reference evidence="1 2" key="1">
    <citation type="submission" date="2014-10" db="EMBL/GenBank/DDBJ databases">
        <title>Genome sequencing of Vibrio sinaloensis T08.</title>
        <authorList>
            <person name="Chan K.-G."/>
            <person name="Mohamad N.I."/>
        </authorList>
    </citation>
    <scope>NUCLEOTIDE SEQUENCE [LARGE SCALE GENOMIC DNA]</scope>
    <source>
        <strain evidence="1 2">T08</strain>
    </source>
</reference>
<organism evidence="1 2">
    <name type="scientific">Photobacterium sp. (strain ATCC 43367)</name>
    <dbReference type="NCBI Taxonomy" id="379097"/>
    <lineage>
        <taxon>Bacteria</taxon>
        <taxon>Pseudomonadati</taxon>
        <taxon>Pseudomonadota</taxon>
        <taxon>Gammaproteobacteria</taxon>
        <taxon>Vibrionales</taxon>
        <taxon>Vibrionaceae</taxon>
        <taxon>Vibrio</taxon>
        <taxon>Vibrio oreintalis group</taxon>
    </lineage>
</organism>
<dbReference type="OrthoDB" id="5828995at2"/>
<evidence type="ECO:0000313" key="1">
    <source>
        <dbReference type="EMBL" id="KGY10316.1"/>
    </source>
</evidence>
<evidence type="ECO:0000313" key="2">
    <source>
        <dbReference type="Proteomes" id="UP000030451"/>
    </source>
</evidence>
<dbReference type="Proteomes" id="UP000030451">
    <property type="component" value="Unassembled WGS sequence"/>
</dbReference>
<comment type="caution">
    <text evidence="1">The sequence shown here is derived from an EMBL/GenBank/DDBJ whole genome shotgun (WGS) entry which is preliminary data.</text>
</comment>
<gene>
    <name evidence="1" type="ORF">NM06_05250</name>
</gene>
<dbReference type="InterPro" id="IPR046689">
    <property type="entry name" value="DUF6559"/>
</dbReference>
<dbReference type="AlphaFoldDB" id="A0A0A5I3A6"/>
<dbReference type="RefSeq" id="WP_038136390.1">
    <property type="nucleotide sequence ID" value="NZ_JRWP01000004.1"/>
</dbReference>
<dbReference type="Pfam" id="PF20196">
    <property type="entry name" value="DUF6559"/>
    <property type="match status" value="1"/>
</dbReference>
<name>A0A0A5I3A6_PHOS4</name>
<accession>A0A0A5I3A6</accession>
<proteinExistence type="predicted"/>
<dbReference type="EMBL" id="JRWP01000004">
    <property type="protein sequence ID" value="KGY10316.1"/>
    <property type="molecule type" value="Genomic_DNA"/>
</dbReference>
<sequence length="129" mass="15009">MPIFRSFFKRRILRKMIAKMSPELIKGYGSREFYSCGQVIQTSKRVNASKRYLHYNVALFCNELDEQASEKLDLSQAELDKLRVELANKIFSGEEYTAMDILKLVAPSQWKGGAMEDDFSNRYGMNSRY</sequence>